<dbReference type="AlphaFoldDB" id="A0A7W7IWZ5"/>
<reference evidence="2 3" key="1">
    <citation type="submission" date="2020-08" db="EMBL/GenBank/DDBJ databases">
        <title>Functional genomics of gut bacteria from endangered species of beetles.</title>
        <authorList>
            <person name="Carlos-Shanley C."/>
        </authorList>
    </citation>
    <scope>NUCLEOTIDE SEQUENCE [LARGE SCALE GENOMIC DNA]</scope>
    <source>
        <strain evidence="2 3">S00142</strain>
    </source>
</reference>
<evidence type="ECO:0000313" key="2">
    <source>
        <dbReference type="EMBL" id="MBB4802136.1"/>
    </source>
</evidence>
<proteinExistence type="predicted"/>
<comment type="caution">
    <text evidence="2">The sequence shown here is derived from an EMBL/GenBank/DDBJ whole genome shotgun (WGS) entry which is preliminary data.</text>
</comment>
<keyword evidence="1" id="KW-0732">Signal</keyword>
<dbReference type="EMBL" id="JACHLD010000003">
    <property type="protein sequence ID" value="MBB4802136.1"/>
    <property type="molecule type" value="Genomic_DNA"/>
</dbReference>
<feature type="signal peptide" evidence="1">
    <location>
        <begin position="1"/>
        <end position="22"/>
    </location>
</feature>
<sequence>MELLKKYHLLLFLFSLTNCMQAQLHFSSLQQIWEYADIHNIQIKTARINEKIAAADIKQAYGSMLPTVSLNGNYVDNIQLQSTLIPANLLNAAAPPDTYIEAAFGRRYNYNASIAAEMDIINTQDWFSVKAAKLEKEMAGINIAKTKKTAL</sequence>
<name>A0A7W7IWZ5_9FLAO</name>
<evidence type="ECO:0000256" key="1">
    <source>
        <dbReference type="SAM" id="SignalP"/>
    </source>
</evidence>
<dbReference type="Proteomes" id="UP000561681">
    <property type="component" value="Unassembled WGS sequence"/>
</dbReference>
<feature type="chain" id="PRO_5031229967" evidence="1">
    <location>
        <begin position="23"/>
        <end position="151"/>
    </location>
</feature>
<dbReference type="SUPFAM" id="SSF56954">
    <property type="entry name" value="Outer membrane efflux proteins (OEP)"/>
    <property type="match status" value="1"/>
</dbReference>
<protein>
    <submittedName>
        <fullName evidence="2">Outer membrane protein TolC</fullName>
    </submittedName>
</protein>
<organism evidence="2 3">
    <name type="scientific">Flavobacterium nitrogenifigens</name>
    <dbReference type="NCBI Taxonomy" id="1617283"/>
    <lineage>
        <taxon>Bacteria</taxon>
        <taxon>Pseudomonadati</taxon>
        <taxon>Bacteroidota</taxon>
        <taxon>Flavobacteriia</taxon>
        <taxon>Flavobacteriales</taxon>
        <taxon>Flavobacteriaceae</taxon>
        <taxon>Flavobacterium</taxon>
    </lineage>
</organism>
<keyword evidence="3" id="KW-1185">Reference proteome</keyword>
<dbReference type="GO" id="GO:0015562">
    <property type="term" value="F:efflux transmembrane transporter activity"/>
    <property type="evidence" value="ECO:0007669"/>
    <property type="project" value="InterPro"/>
</dbReference>
<gene>
    <name evidence="2" type="ORF">HNP37_002209</name>
</gene>
<accession>A0A7W7IWZ5</accession>
<dbReference type="RefSeq" id="WP_184161391.1">
    <property type="nucleotide sequence ID" value="NZ_JACHLD010000003.1"/>
</dbReference>
<dbReference type="Gene3D" id="1.20.1600.10">
    <property type="entry name" value="Outer membrane efflux proteins (OEP)"/>
    <property type="match status" value="1"/>
</dbReference>
<evidence type="ECO:0000313" key="3">
    <source>
        <dbReference type="Proteomes" id="UP000561681"/>
    </source>
</evidence>